<sequence length="47" mass="5298">MSPEEHAARIIEHTDLVLKLLAAQKYAEAVEVLQIIHNQAYDIQAGR</sequence>
<evidence type="ECO:0000313" key="1">
    <source>
        <dbReference type="EMBL" id="KKK80431.1"/>
    </source>
</evidence>
<accession>A0A0F9B7G0</accession>
<dbReference type="EMBL" id="LAZR01053584">
    <property type="protein sequence ID" value="KKK80431.1"/>
    <property type="molecule type" value="Genomic_DNA"/>
</dbReference>
<protein>
    <submittedName>
        <fullName evidence="1">Uncharacterized protein</fullName>
    </submittedName>
</protein>
<organism evidence="1">
    <name type="scientific">marine sediment metagenome</name>
    <dbReference type="NCBI Taxonomy" id="412755"/>
    <lineage>
        <taxon>unclassified sequences</taxon>
        <taxon>metagenomes</taxon>
        <taxon>ecological metagenomes</taxon>
    </lineage>
</organism>
<gene>
    <name evidence="1" type="ORF">LCGC14_2823550</name>
</gene>
<reference evidence="1" key="1">
    <citation type="journal article" date="2015" name="Nature">
        <title>Complex archaea that bridge the gap between prokaryotes and eukaryotes.</title>
        <authorList>
            <person name="Spang A."/>
            <person name="Saw J.H."/>
            <person name="Jorgensen S.L."/>
            <person name="Zaremba-Niedzwiedzka K."/>
            <person name="Martijn J."/>
            <person name="Lind A.E."/>
            <person name="van Eijk R."/>
            <person name="Schleper C."/>
            <person name="Guy L."/>
            <person name="Ettema T.J."/>
        </authorList>
    </citation>
    <scope>NUCLEOTIDE SEQUENCE</scope>
</reference>
<dbReference type="AlphaFoldDB" id="A0A0F9B7G0"/>
<comment type="caution">
    <text evidence="1">The sequence shown here is derived from an EMBL/GenBank/DDBJ whole genome shotgun (WGS) entry which is preliminary data.</text>
</comment>
<proteinExistence type="predicted"/>
<name>A0A0F9B7G0_9ZZZZ</name>